<evidence type="ECO:0000313" key="5">
    <source>
        <dbReference type="Proteomes" id="UP000823912"/>
    </source>
</evidence>
<reference evidence="4" key="1">
    <citation type="submission" date="2020-10" db="EMBL/GenBank/DDBJ databases">
        <authorList>
            <person name="Gilroy R."/>
        </authorList>
    </citation>
    <scope>NUCLEOTIDE SEQUENCE</scope>
    <source>
        <strain evidence="4">ChiSjej5B23-6657</strain>
    </source>
</reference>
<keyword evidence="1 3" id="KW-0812">Transmembrane</keyword>
<organism evidence="4 5">
    <name type="scientific">Candidatus Pullilachnospira gallistercoris</name>
    <dbReference type="NCBI Taxonomy" id="2840911"/>
    <lineage>
        <taxon>Bacteria</taxon>
        <taxon>Bacillati</taxon>
        <taxon>Bacillota</taxon>
        <taxon>Clostridia</taxon>
        <taxon>Lachnospirales</taxon>
        <taxon>Lachnospiraceae</taxon>
        <taxon>Lachnospiraceae incertae sedis</taxon>
        <taxon>Candidatus Pullilachnospira</taxon>
    </lineage>
</organism>
<dbReference type="PANTHER" id="PTHR37815:SF3">
    <property type="entry name" value="UPF0397 PROTEIN SPR0429"/>
    <property type="match status" value="1"/>
</dbReference>
<sequence>MIQGKARQRQRAARKRTGTAAVCIFLLIPLTIAGGIAAGSRWYLPVSLLVLAETMAPFFLIYENRRPKAREIVMLALLSALTVMGNLLSFSALPIQAGTAMVILSGISFGPEAGFLVGALARFVCNFFQGQGAWTPWQMFCWGLLGFLAGLAFAGAQADKIKSRNFTVVLGPVVCVIAAEIAAYLSYLLFPGGDTSFWGWRPYIFGAAGLLAGVLMQRKRLPADEITLGIFTFLTVFIIYGGIMNISTLVTGAAFTAEGFSWEQMKILYLTGVPFDMLHAFRATVFMVLFGNPIIRKLERIKIKYGFYRV</sequence>
<evidence type="ECO:0000313" key="4">
    <source>
        <dbReference type="EMBL" id="HIR70469.1"/>
    </source>
</evidence>
<feature type="transmembrane region" description="Helical" evidence="3">
    <location>
        <begin position="277"/>
        <end position="295"/>
    </location>
</feature>
<dbReference type="AlphaFoldDB" id="A0A9D1E9B4"/>
<reference evidence="4" key="2">
    <citation type="journal article" date="2021" name="PeerJ">
        <title>Extensive microbial diversity within the chicken gut microbiome revealed by metagenomics and culture.</title>
        <authorList>
            <person name="Gilroy R."/>
            <person name="Ravi A."/>
            <person name="Getino M."/>
            <person name="Pursley I."/>
            <person name="Horton D.L."/>
            <person name="Alikhan N.F."/>
            <person name="Baker D."/>
            <person name="Gharbi K."/>
            <person name="Hall N."/>
            <person name="Watson M."/>
            <person name="Adriaenssens E.M."/>
            <person name="Foster-Nyarko E."/>
            <person name="Jarju S."/>
            <person name="Secka A."/>
            <person name="Antonio M."/>
            <person name="Oren A."/>
            <person name="Chaudhuri R.R."/>
            <person name="La Ragione R."/>
            <person name="Hildebrand F."/>
            <person name="Pallen M.J."/>
        </authorList>
    </citation>
    <scope>NUCLEOTIDE SEQUENCE</scope>
    <source>
        <strain evidence="4">ChiSjej5B23-6657</strain>
    </source>
</reference>
<dbReference type="InterPro" id="IPR009825">
    <property type="entry name" value="ECF_substrate-spec-like"/>
</dbReference>
<dbReference type="GO" id="GO:0016020">
    <property type="term" value="C:membrane"/>
    <property type="evidence" value="ECO:0007669"/>
    <property type="project" value="InterPro"/>
</dbReference>
<evidence type="ECO:0000256" key="3">
    <source>
        <dbReference type="SAM" id="Phobius"/>
    </source>
</evidence>
<dbReference type="PANTHER" id="PTHR37815">
    <property type="entry name" value="UPF0397 PROTEIN BC_2624-RELATED"/>
    <property type="match status" value="1"/>
</dbReference>
<dbReference type="EMBL" id="DVHM01000069">
    <property type="protein sequence ID" value="HIR70469.1"/>
    <property type="molecule type" value="Genomic_DNA"/>
</dbReference>
<evidence type="ECO:0000256" key="2">
    <source>
        <dbReference type="ARBA" id="ARBA00022989"/>
    </source>
</evidence>
<feature type="transmembrane region" description="Helical" evidence="3">
    <location>
        <begin position="228"/>
        <end position="257"/>
    </location>
</feature>
<proteinExistence type="predicted"/>
<feature type="transmembrane region" description="Helical" evidence="3">
    <location>
        <begin position="74"/>
        <end position="95"/>
    </location>
</feature>
<name>A0A9D1E9B4_9FIRM</name>
<keyword evidence="2 3" id="KW-1133">Transmembrane helix</keyword>
<keyword evidence="3" id="KW-0472">Membrane</keyword>
<feature type="transmembrane region" description="Helical" evidence="3">
    <location>
        <begin position="196"/>
        <end position="216"/>
    </location>
</feature>
<feature type="transmembrane region" description="Helical" evidence="3">
    <location>
        <begin position="137"/>
        <end position="156"/>
    </location>
</feature>
<evidence type="ECO:0000256" key="1">
    <source>
        <dbReference type="ARBA" id="ARBA00022692"/>
    </source>
</evidence>
<protein>
    <submittedName>
        <fullName evidence="4">ECF transporter S component</fullName>
    </submittedName>
</protein>
<dbReference type="Gene3D" id="1.10.1760.20">
    <property type="match status" value="2"/>
</dbReference>
<comment type="caution">
    <text evidence="4">The sequence shown here is derived from an EMBL/GenBank/DDBJ whole genome shotgun (WGS) entry which is preliminary data.</text>
</comment>
<accession>A0A9D1E9B4</accession>
<gene>
    <name evidence="4" type="ORF">IAA55_04225</name>
</gene>
<feature type="transmembrane region" description="Helical" evidence="3">
    <location>
        <begin position="168"/>
        <end position="190"/>
    </location>
</feature>
<dbReference type="Proteomes" id="UP000823912">
    <property type="component" value="Unassembled WGS sequence"/>
</dbReference>
<dbReference type="Pfam" id="PF07155">
    <property type="entry name" value="ECF-ribofla_trS"/>
    <property type="match status" value="1"/>
</dbReference>